<sequence>MRGFLQRCNSQDCELLIGESEEIPLDFAAMGIPAASISEVTFGRKNVSRGGAFTGALLHGTPRLSFLDCYPSA</sequence>
<dbReference type="AlphaFoldDB" id="A0A1I7Y2D5"/>
<name>A0A1I7Y2D5_9BILA</name>
<proteinExistence type="predicted"/>
<evidence type="ECO:0000313" key="1">
    <source>
        <dbReference type="Proteomes" id="UP000095287"/>
    </source>
</evidence>
<keyword evidence="1" id="KW-1185">Reference proteome</keyword>
<dbReference type="WBParaSite" id="L893_g11898.t1">
    <property type="protein sequence ID" value="L893_g11898.t1"/>
    <property type="gene ID" value="L893_g11898"/>
</dbReference>
<accession>A0A1I7Y2D5</accession>
<reference evidence="2" key="1">
    <citation type="submission" date="2016-11" db="UniProtKB">
        <authorList>
            <consortium name="WormBaseParasite"/>
        </authorList>
    </citation>
    <scope>IDENTIFICATION</scope>
</reference>
<organism evidence="1 2">
    <name type="scientific">Steinernema glaseri</name>
    <dbReference type="NCBI Taxonomy" id="37863"/>
    <lineage>
        <taxon>Eukaryota</taxon>
        <taxon>Metazoa</taxon>
        <taxon>Ecdysozoa</taxon>
        <taxon>Nematoda</taxon>
        <taxon>Chromadorea</taxon>
        <taxon>Rhabditida</taxon>
        <taxon>Tylenchina</taxon>
        <taxon>Panagrolaimomorpha</taxon>
        <taxon>Strongyloidoidea</taxon>
        <taxon>Steinernematidae</taxon>
        <taxon>Steinernema</taxon>
    </lineage>
</organism>
<protein>
    <submittedName>
        <fullName evidence="2">Glycosyltransferase</fullName>
    </submittedName>
</protein>
<evidence type="ECO:0000313" key="2">
    <source>
        <dbReference type="WBParaSite" id="L893_g11898.t1"/>
    </source>
</evidence>
<dbReference type="Proteomes" id="UP000095287">
    <property type="component" value="Unplaced"/>
</dbReference>